<feature type="region of interest" description="Disordered" evidence="1">
    <location>
        <begin position="102"/>
        <end position="128"/>
    </location>
</feature>
<dbReference type="EMBL" id="CABGHF010000017">
    <property type="protein sequence ID" value="VUS77679.1"/>
    <property type="molecule type" value="Genomic_DNA"/>
</dbReference>
<dbReference type="NCBIfam" id="NF008544">
    <property type="entry name" value="PRK11467.1"/>
    <property type="match status" value="1"/>
</dbReference>
<name>A0A564L7U6_9ENTR</name>
<dbReference type="Proteomes" id="UP000318370">
    <property type="component" value="Unassembled WGS sequence"/>
</dbReference>
<organism evidence="3 5">
    <name type="scientific">Klebsiella spallanzanii</name>
    <dbReference type="NCBI Taxonomy" id="2587528"/>
    <lineage>
        <taxon>Bacteria</taxon>
        <taxon>Pseudomonadati</taxon>
        <taxon>Pseudomonadota</taxon>
        <taxon>Gammaproteobacteria</taxon>
        <taxon>Enterobacterales</taxon>
        <taxon>Enterobacteriaceae</taxon>
        <taxon>Klebsiella/Raoultella group</taxon>
        <taxon>Klebsiella</taxon>
    </lineage>
</organism>
<dbReference type="EMBL" id="CABGGS010000007">
    <property type="protein sequence ID" value="VUS40444.1"/>
    <property type="molecule type" value="Genomic_DNA"/>
</dbReference>
<dbReference type="Pfam" id="PF13984">
    <property type="entry name" value="MsyB"/>
    <property type="match status" value="1"/>
</dbReference>
<reference evidence="4 5" key="1">
    <citation type="submission" date="2019-07" db="EMBL/GenBank/DDBJ databases">
        <authorList>
            <person name="Brisse S."/>
            <person name="Rodrigues C."/>
            <person name="Thorpe H."/>
        </authorList>
    </citation>
    <scope>NUCLEOTIDE SEQUENCE [LARGE SCALE GENOMIC DNA]</scope>
    <source>
        <strain evidence="3">SB6408</strain>
        <strain evidence="2">SB6411</strain>
    </source>
</reference>
<gene>
    <name evidence="3" type="ORF">SB6408_05352</name>
    <name evidence="2" type="ORF">SB6411_05382</name>
</gene>
<evidence type="ECO:0000313" key="4">
    <source>
        <dbReference type="Proteomes" id="UP000317652"/>
    </source>
</evidence>
<protein>
    <recommendedName>
        <fullName evidence="6">SecY/secA suppressor protein</fullName>
    </recommendedName>
</protein>
<feature type="compositionally biased region" description="Acidic residues" evidence="1">
    <location>
        <begin position="103"/>
        <end position="128"/>
    </location>
</feature>
<evidence type="ECO:0000313" key="5">
    <source>
        <dbReference type="Proteomes" id="UP000318370"/>
    </source>
</evidence>
<evidence type="ECO:0000256" key="1">
    <source>
        <dbReference type="SAM" id="MobiDB-lite"/>
    </source>
</evidence>
<dbReference type="Proteomes" id="UP000317652">
    <property type="component" value="Unassembled WGS sequence"/>
</dbReference>
<dbReference type="RefSeq" id="WP_139537713.1">
    <property type="nucleotide sequence ID" value="NZ_CABEJC010000010.1"/>
</dbReference>
<accession>A0A564L7U6</accession>
<dbReference type="AlphaFoldDB" id="A0A564L7U6"/>
<proteinExistence type="predicted"/>
<sequence length="128" mass="14776">MPKDSMFYATLEEAIDAAREEFLANNPDSDEESANVEQLNIQKYVLQDGDITWQAEFFADEDEQGECLPILSGQAAQSVFDGDYDEIELRQEWLEENTLHEWDEGEFQLEPSLDTEEGQTASDEWDER</sequence>
<evidence type="ECO:0008006" key="6">
    <source>
        <dbReference type="Google" id="ProtNLM"/>
    </source>
</evidence>
<dbReference type="InterPro" id="IPR025729">
    <property type="entry name" value="MsyB"/>
</dbReference>
<evidence type="ECO:0000313" key="3">
    <source>
        <dbReference type="EMBL" id="VUS77679.1"/>
    </source>
</evidence>
<keyword evidence="4" id="KW-1185">Reference proteome</keyword>
<evidence type="ECO:0000313" key="2">
    <source>
        <dbReference type="EMBL" id="VUS40444.1"/>
    </source>
</evidence>